<dbReference type="EMBL" id="JAEAGR010000027">
    <property type="protein sequence ID" value="MBH1942550.1"/>
    <property type="molecule type" value="Genomic_DNA"/>
</dbReference>
<dbReference type="AlphaFoldDB" id="A0A8J7KXH2"/>
<dbReference type="Proteomes" id="UP000623269">
    <property type="component" value="Unassembled WGS sequence"/>
</dbReference>
<keyword evidence="2" id="KW-1185">Reference proteome</keyword>
<organism evidence="1 2">
    <name type="scientific">Mobilitalea sibirica</name>
    <dbReference type="NCBI Taxonomy" id="1462919"/>
    <lineage>
        <taxon>Bacteria</taxon>
        <taxon>Bacillati</taxon>
        <taxon>Bacillota</taxon>
        <taxon>Clostridia</taxon>
        <taxon>Lachnospirales</taxon>
        <taxon>Lachnospiraceae</taxon>
        <taxon>Mobilitalea</taxon>
    </lineage>
</organism>
<accession>A0A8J7KXH2</accession>
<dbReference type="RefSeq" id="WP_197662803.1">
    <property type="nucleotide sequence ID" value="NZ_JAEAGR010000027.1"/>
</dbReference>
<protein>
    <submittedName>
        <fullName evidence="1">Uncharacterized protein</fullName>
    </submittedName>
</protein>
<evidence type="ECO:0000313" key="2">
    <source>
        <dbReference type="Proteomes" id="UP000623269"/>
    </source>
</evidence>
<gene>
    <name evidence="1" type="ORF">I5677_16785</name>
</gene>
<proteinExistence type="predicted"/>
<name>A0A8J7KXH2_9FIRM</name>
<reference evidence="1" key="1">
    <citation type="submission" date="2020-12" db="EMBL/GenBank/DDBJ databases">
        <title>M. sibirica DSM 26468T genome.</title>
        <authorList>
            <person name="Thieme N."/>
            <person name="Rettenmaier R."/>
            <person name="Zverlov V."/>
            <person name="Liebl W."/>
        </authorList>
    </citation>
    <scope>NUCLEOTIDE SEQUENCE</scope>
    <source>
        <strain evidence="1">DSM 26468</strain>
    </source>
</reference>
<evidence type="ECO:0000313" key="1">
    <source>
        <dbReference type="EMBL" id="MBH1942550.1"/>
    </source>
</evidence>
<sequence>MTQNIRDIFEQNTLLIEQLDKAVICFRRQLNDKALSMVANSFDQIKHAVEAIIEDREYFNLVSTDSVLEMLTAILEAQKNRDYILLTDLLELQLISFLCGVQELIISKEEIVFDEDKYQDNIAVLIKKGIGFSELILEPINTAQLLKSGYRVEFTSSGRMTLAAENEGAKFYFHTNSKVKEEAYLLADYWSREEKLSYTLYGIGMGYHISELHELAPKAKIKIYEADLNVIMLACAFTDIKKLFEDDSVTLVYDPEFTKLKEELLNMPSEDMIYIHYPSYQNIRKKEGRKLLETYIPWSKTIEFC</sequence>
<comment type="caution">
    <text evidence="1">The sequence shown here is derived from an EMBL/GenBank/DDBJ whole genome shotgun (WGS) entry which is preliminary data.</text>
</comment>